<gene>
    <name evidence="2" type="ORF">Salmuc_05111</name>
</gene>
<evidence type="ECO:0000313" key="2">
    <source>
        <dbReference type="EMBL" id="EPX81445.1"/>
    </source>
</evidence>
<proteinExistence type="predicted"/>
<dbReference type="HOGENOM" id="CLU_1601526_0_0_5"/>
<feature type="region of interest" description="Disordered" evidence="1">
    <location>
        <begin position="98"/>
        <end position="122"/>
    </location>
</feature>
<feature type="region of interest" description="Disordered" evidence="1">
    <location>
        <begin position="1"/>
        <end position="81"/>
    </location>
</feature>
<feature type="compositionally biased region" description="Basic and acidic residues" evidence="1">
    <location>
        <begin position="9"/>
        <end position="29"/>
    </location>
</feature>
<feature type="compositionally biased region" description="Polar residues" evidence="1">
    <location>
        <begin position="99"/>
        <end position="110"/>
    </location>
</feature>
<keyword evidence="3" id="KW-1185">Reference proteome</keyword>
<dbReference type="Proteomes" id="UP000015347">
    <property type="component" value="Unassembled WGS sequence"/>
</dbReference>
<evidence type="ECO:0000313" key="3">
    <source>
        <dbReference type="Proteomes" id="UP000015347"/>
    </source>
</evidence>
<organism evidence="2 3">
    <name type="scientific">Salipiger mucosus DSM 16094</name>
    <dbReference type="NCBI Taxonomy" id="1123237"/>
    <lineage>
        <taxon>Bacteria</taxon>
        <taxon>Pseudomonadati</taxon>
        <taxon>Pseudomonadota</taxon>
        <taxon>Alphaproteobacteria</taxon>
        <taxon>Rhodobacterales</taxon>
        <taxon>Roseobacteraceae</taxon>
        <taxon>Salipiger</taxon>
    </lineage>
</organism>
<accession>S9RTP0</accession>
<reference evidence="3" key="1">
    <citation type="journal article" date="2014" name="Stand. Genomic Sci.">
        <title>Genome sequence of the exopolysaccharide-producing Salipiger mucosus type strain (DSM 16094(T)), a moderately halophilic member of the Roseobacter clade.</title>
        <authorList>
            <person name="Riedel T."/>
            <person name="Spring S."/>
            <person name="Fiebig A."/>
            <person name="Petersen J."/>
            <person name="Kyrpides N.C."/>
            <person name="Goker M."/>
            <person name="Klenk H.P."/>
        </authorList>
    </citation>
    <scope>NUCLEOTIDE SEQUENCE [LARGE SCALE GENOMIC DNA]</scope>
    <source>
        <strain evidence="3">DSM 16094</strain>
    </source>
</reference>
<name>S9RTP0_9RHOB</name>
<feature type="compositionally biased region" description="Low complexity" evidence="1">
    <location>
        <begin position="30"/>
        <end position="42"/>
    </location>
</feature>
<protein>
    <submittedName>
        <fullName evidence="2">Uncharacterized protein</fullName>
    </submittedName>
</protein>
<dbReference type="EMBL" id="APVH01000031">
    <property type="protein sequence ID" value="EPX81445.1"/>
    <property type="molecule type" value="Genomic_DNA"/>
</dbReference>
<feature type="compositionally biased region" description="Basic and acidic residues" evidence="1">
    <location>
        <begin position="54"/>
        <end position="64"/>
    </location>
</feature>
<dbReference type="AlphaFoldDB" id="S9RTP0"/>
<comment type="caution">
    <text evidence="2">The sequence shown here is derived from an EMBL/GenBank/DDBJ whole genome shotgun (WGS) entry which is preliminary data.</text>
</comment>
<evidence type="ECO:0000256" key="1">
    <source>
        <dbReference type="SAM" id="MobiDB-lite"/>
    </source>
</evidence>
<dbReference type="STRING" id="1123237.Salmuc_05111"/>
<sequence length="166" mass="17151">MGVSAGPGREARQSLRGERLRRERAEPADRAAGAANAPGERLCGSRAEPAGPGREARQSLRGSDRGANGRSPADRAELLNIGPAPVRRVGVRAGRGFVTLSNGHMPTSQTPGRRLKAPARGGGRALARRASPLIPGRGKLCGLQDAVVALLGRGHGSPLLSPDQGR</sequence>